<dbReference type="RefSeq" id="WP_009248485.1">
    <property type="nucleotide sequence ID" value="NZ_CP036170.1"/>
</dbReference>
<name>A0A494WPV6_CLOS5</name>
<proteinExistence type="predicted"/>
<dbReference type="EMBL" id="CP036170">
    <property type="protein sequence ID" value="QBF75707.1"/>
    <property type="molecule type" value="Genomic_DNA"/>
</dbReference>
<dbReference type="GeneID" id="62697304"/>
<dbReference type="Proteomes" id="UP000289664">
    <property type="component" value="Chromosome"/>
</dbReference>
<gene>
    <name evidence="2" type="ORF">HDCHBGLK_03118</name>
</gene>
<feature type="transmembrane region" description="Helical" evidence="1">
    <location>
        <begin position="102"/>
        <end position="123"/>
    </location>
</feature>
<dbReference type="OrthoDB" id="1682150at2"/>
<evidence type="ECO:0000313" key="3">
    <source>
        <dbReference type="Proteomes" id="UP000289664"/>
    </source>
</evidence>
<dbReference type="KEGG" id="csci:HDCHBGLK_03118"/>
<evidence type="ECO:0000256" key="1">
    <source>
        <dbReference type="SAM" id="Phobius"/>
    </source>
</evidence>
<evidence type="ECO:0008006" key="4">
    <source>
        <dbReference type="Google" id="ProtNLM"/>
    </source>
</evidence>
<keyword evidence="1" id="KW-0472">Membrane</keyword>
<organism evidence="2 3">
    <name type="scientific">Clostridium scindens (strain ATCC 35704 / DSM 5676 / VPI 13733 / 19)</name>
    <dbReference type="NCBI Taxonomy" id="411468"/>
    <lineage>
        <taxon>Bacteria</taxon>
        <taxon>Bacillati</taxon>
        <taxon>Bacillota</taxon>
        <taxon>Clostridia</taxon>
        <taxon>Lachnospirales</taxon>
        <taxon>Lachnospiraceae</taxon>
    </lineage>
</organism>
<feature type="transmembrane region" description="Helical" evidence="1">
    <location>
        <begin position="27"/>
        <end position="45"/>
    </location>
</feature>
<dbReference type="AlphaFoldDB" id="A0A494WPV6"/>
<accession>A0A494WPV6</accession>
<keyword evidence="3" id="KW-1185">Reference proteome</keyword>
<keyword evidence="1" id="KW-1133">Transmembrane helix</keyword>
<dbReference type="Pfam" id="PF06686">
    <property type="entry name" value="SpoIIIAC"/>
    <property type="match status" value="2"/>
</dbReference>
<protein>
    <recommendedName>
        <fullName evidence="4">Stage III sporulation protein AD</fullName>
    </recommendedName>
</protein>
<evidence type="ECO:0000313" key="2">
    <source>
        <dbReference type="EMBL" id="QBF75707.1"/>
    </source>
</evidence>
<keyword evidence="1" id="KW-0812">Transmembrane</keyword>
<sequence>MNMIQIGIIGVAGTLLAVQFKSGKSEYGIYISVALSLVIFFAIIGRLEVIIDALRTIANYINMDTAYIGTLIKMLGITYVAEFSAGICKDAGYQTIALQIEIFGKLAVLVLSMPVLMALLNTIKDFLS</sequence>
<dbReference type="InterPro" id="IPR025664">
    <property type="entry name" value="Spore_III_AC/AD"/>
</dbReference>
<reference evidence="2 3" key="1">
    <citation type="journal article" date="2019" name="Appl. Environ. Microbiol.">
        <title>Clostridium scindens ATCC 35704: integration of nutritional requirements, the complete genome sequence, and global transcriptional responses to bile acids.</title>
        <authorList>
            <person name="Devendran S."/>
            <person name="Shrestha R."/>
            <person name="Alves J.M.P."/>
            <person name="Wolf P.G."/>
            <person name="Ly L."/>
            <person name="Hernandez A.G."/>
            <person name="Mendez-Garcia C."/>
            <person name="Inboden A."/>
            <person name="Wiley J."/>
            <person name="Paul O."/>
            <person name="Allen A."/>
            <person name="Springer E."/>
            <person name="Wright C.L."/>
            <person name="Fields C.J."/>
            <person name="Daniel S.L."/>
            <person name="Ridlon J.M."/>
        </authorList>
    </citation>
    <scope>NUCLEOTIDE SEQUENCE [LARGE SCALE GENOMIC DNA]</scope>
    <source>
        <strain evidence="2 3">ATCC 35704</strain>
    </source>
</reference>